<evidence type="ECO:0000313" key="3">
    <source>
        <dbReference type="EMBL" id="GKV37663.1"/>
    </source>
</evidence>
<name>A0AAV5LKH8_9ROSI</name>
<comment type="caution">
    <text evidence="3">The sequence shown here is derived from an EMBL/GenBank/DDBJ whole genome shotgun (WGS) entry which is preliminary data.</text>
</comment>
<evidence type="ECO:0008006" key="5">
    <source>
        <dbReference type="Google" id="ProtNLM"/>
    </source>
</evidence>
<evidence type="ECO:0000256" key="2">
    <source>
        <dbReference type="SAM" id="Phobius"/>
    </source>
</evidence>
<keyword evidence="2" id="KW-0472">Membrane</keyword>
<sequence>MVSTHQLQFFVFCFPILALGIGFFLLCVFLLSGSCLAPDSPLRKLAVLYNNMIQRGACNNHQQLPFIMKQSEQPHKKNTEPYKRWWSQDEA</sequence>
<dbReference type="EMBL" id="BPVZ01000124">
    <property type="protein sequence ID" value="GKV37663.1"/>
    <property type="molecule type" value="Genomic_DNA"/>
</dbReference>
<dbReference type="AlphaFoldDB" id="A0AAV5LKH8"/>
<evidence type="ECO:0000313" key="4">
    <source>
        <dbReference type="Proteomes" id="UP001054252"/>
    </source>
</evidence>
<feature type="transmembrane region" description="Helical" evidence="2">
    <location>
        <begin position="7"/>
        <end position="31"/>
    </location>
</feature>
<organism evidence="3 4">
    <name type="scientific">Rubroshorea leprosula</name>
    <dbReference type="NCBI Taxonomy" id="152421"/>
    <lineage>
        <taxon>Eukaryota</taxon>
        <taxon>Viridiplantae</taxon>
        <taxon>Streptophyta</taxon>
        <taxon>Embryophyta</taxon>
        <taxon>Tracheophyta</taxon>
        <taxon>Spermatophyta</taxon>
        <taxon>Magnoliopsida</taxon>
        <taxon>eudicotyledons</taxon>
        <taxon>Gunneridae</taxon>
        <taxon>Pentapetalae</taxon>
        <taxon>rosids</taxon>
        <taxon>malvids</taxon>
        <taxon>Malvales</taxon>
        <taxon>Dipterocarpaceae</taxon>
        <taxon>Rubroshorea</taxon>
    </lineage>
</organism>
<accession>A0AAV5LKH8</accession>
<evidence type="ECO:0000256" key="1">
    <source>
        <dbReference type="SAM" id="MobiDB-lite"/>
    </source>
</evidence>
<reference evidence="3 4" key="1">
    <citation type="journal article" date="2021" name="Commun. Biol.">
        <title>The genome of Shorea leprosula (Dipterocarpaceae) highlights the ecological relevance of drought in aseasonal tropical rainforests.</title>
        <authorList>
            <person name="Ng K.K.S."/>
            <person name="Kobayashi M.J."/>
            <person name="Fawcett J.A."/>
            <person name="Hatakeyama M."/>
            <person name="Paape T."/>
            <person name="Ng C.H."/>
            <person name="Ang C.C."/>
            <person name="Tnah L.H."/>
            <person name="Lee C.T."/>
            <person name="Nishiyama T."/>
            <person name="Sese J."/>
            <person name="O'Brien M.J."/>
            <person name="Copetti D."/>
            <person name="Mohd Noor M.I."/>
            <person name="Ong R.C."/>
            <person name="Putra M."/>
            <person name="Sireger I.Z."/>
            <person name="Indrioko S."/>
            <person name="Kosugi Y."/>
            <person name="Izuno A."/>
            <person name="Isagi Y."/>
            <person name="Lee S.L."/>
            <person name="Shimizu K.K."/>
        </authorList>
    </citation>
    <scope>NUCLEOTIDE SEQUENCE [LARGE SCALE GENOMIC DNA]</scope>
    <source>
        <strain evidence="3">214</strain>
    </source>
</reference>
<keyword evidence="2" id="KW-0812">Transmembrane</keyword>
<keyword evidence="2" id="KW-1133">Transmembrane helix</keyword>
<keyword evidence="4" id="KW-1185">Reference proteome</keyword>
<feature type="region of interest" description="Disordered" evidence="1">
    <location>
        <begin position="70"/>
        <end position="91"/>
    </location>
</feature>
<dbReference type="Proteomes" id="UP001054252">
    <property type="component" value="Unassembled WGS sequence"/>
</dbReference>
<feature type="compositionally biased region" description="Basic and acidic residues" evidence="1">
    <location>
        <begin position="72"/>
        <end position="91"/>
    </location>
</feature>
<gene>
    <name evidence="3" type="ORF">SLEP1_g45662</name>
</gene>
<proteinExistence type="predicted"/>
<protein>
    <recommendedName>
        <fullName evidence="5">Secreted protein</fullName>
    </recommendedName>
</protein>